<sequence length="70" mass="8583">MWKDGDAKERLDRLCGRQKEQREIMGEVKFWEELKIEIKDRIVRKRSIKEIIHFNPFDMVPKAGNKWRII</sequence>
<gene>
    <name evidence="1" type="ORF">EZS28_020508</name>
</gene>
<proteinExistence type="predicted"/>
<dbReference type="AlphaFoldDB" id="A0A5J4VNE1"/>
<accession>A0A5J4VNE1</accession>
<comment type="caution">
    <text evidence="1">The sequence shown here is derived from an EMBL/GenBank/DDBJ whole genome shotgun (WGS) entry which is preliminary data.</text>
</comment>
<dbReference type="EMBL" id="SNRW01005987">
    <property type="protein sequence ID" value="KAA6383965.1"/>
    <property type="molecule type" value="Genomic_DNA"/>
</dbReference>
<dbReference type="Proteomes" id="UP000324800">
    <property type="component" value="Unassembled WGS sequence"/>
</dbReference>
<evidence type="ECO:0000313" key="1">
    <source>
        <dbReference type="EMBL" id="KAA6383965.1"/>
    </source>
</evidence>
<organism evidence="1 2">
    <name type="scientific">Streblomastix strix</name>
    <dbReference type="NCBI Taxonomy" id="222440"/>
    <lineage>
        <taxon>Eukaryota</taxon>
        <taxon>Metamonada</taxon>
        <taxon>Preaxostyla</taxon>
        <taxon>Oxymonadida</taxon>
        <taxon>Streblomastigidae</taxon>
        <taxon>Streblomastix</taxon>
    </lineage>
</organism>
<evidence type="ECO:0000313" key="2">
    <source>
        <dbReference type="Proteomes" id="UP000324800"/>
    </source>
</evidence>
<reference evidence="1 2" key="1">
    <citation type="submission" date="2019-03" db="EMBL/GenBank/DDBJ databases">
        <title>Single cell metagenomics reveals metabolic interactions within the superorganism composed of flagellate Streblomastix strix and complex community of Bacteroidetes bacteria on its surface.</title>
        <authorList>
            <person name="Treitli S.C."/>
            <person name="Kolisko M."/>
            <person name="Husnik F."/>
            <person name="Keeling P."/>
            <person name="Hampl V."/>
        </authorList>
    </citation>
    <scope>NUCLEOTIDE SEQUENCE [LARGE SCALE GENOMIC DNA]</scope>
    <source>
        <strain evidence="1">ST1C</strain>
    </source>
</reference>
<name>A0A5J4VNE1_9EUKA</name>
<protein>
    <submittedName>
        <fullName evidence="1">Uncharacterized protein</fullName>
    </submittedName>
</protein>